<dbReference type="EMBL" id="CM026433">
    <property type="protein sequence ID" value="KAG0553761.1"/>
    <property type="molecule type" value="Genomic_DNA"/>
</dbReference>
<reference evidence="2" key="1">
    <citation type="submission" date="2020-06" db="EMBL/GenBank/DDBJ databases">
        <title>WGS assembly of Ceratodon purpureus strain R40.</title>
        <authorList>
            <person name="Carey S.B."/>
            <person name="Jenkins J."/>
            <person name="Shu S."/>
            <person name="Lovell J.T."/>
            <person name="Sreedasyam A."/>
            <person name="Maumus F."/>
            <person name="Tiley G.P."/>
            <person name="Fernandez-Pozo N."/>
            <person name="Barry K."/>
            <person name="Chen C."/>
            <person name="Wang M."/>
            <person name="Lipzen A."/>
            <person name="Daum C."/>
            <person name="Saski C.A."/>
            <person name="Payton A.C."/>
            <person name="Mcbreen J.C."/>
            <person name="Conrad R.E."/>
            <person name="Kollar L.M."/>
            <person name="Olsson S."/>
            <person name="Huttunen S."/>
            <person name="Landis J.B."/>
            <person name="Wickett N.J."/>
            <person name="Johnson M.G."/>
            <person name="Rensing S.A."/>
            <person name="Grimwood J."/>
            <person name="Schmutz J."/>
            <person name="Mcdaniel S.F."/>
        </authorList>
    </citation>
    <scope>NUCLEOTIDE SEQUENCE</scope>
    <source>
        <strain evidence="2">R40</strain>
    </source>
</reference>
<evidence type="ECO:0000256" key="1">
    <source>
        <dbReference type="SAM" id="MobiDB-lite"/>
    </source>
</evidence>
<feature type="compositionally biased region" description="Gly residues" evidence="1">
    <location>
        <begin position="178"/>
        <end position="188"/>
    </location>
</feature>
<dbReference type="AlphaFoldDB" id="A0A8T0G4D9"/>
<dbReference type="Proteomes" id="UP000822688">
    <property type="component" value="Chromosome 12"/>
</dbReference>
<sequence length="188" mass="20878">MATLARILKNGYGYENSKSTLEPQREPHRGKNITTVPTTSPCLLPVQYYFYSNLHQSITPIQKSAPKQTHHHHPTTHLPVSTPTTRTTHPIHPYLKTKPTAVRLSTNPSSSPNPHYSNMHSKQERQQIQTLEAHLENNNLQPKSSHQMLKPDVETNVCKVSLRGKGDWGVWGAREGIPKGGSGGEAGS</sequence>
<feature type="region of interest" description="Disordered" evidence="1">
    <location>
        <begin position="14"/>
        <end position="33"/>
    </location>
</feature>
<keyword evidence="3" id="KW-1185">Reference proteome</keyword>
<feature type="region of interest" description="Disordered" evidence="1">
    <location>
        <begin position="102"/>
        <end position="125"/>
    </location>
</feature>
<organism evidence="2 3">
    <name type="scientific">Ceratodon purpureus</name>
    <name type="common">Fire moss</name>
    <name type="synonym">Dicranum purpureum</name>
    <dbReference type="NCBI Taxonomy" id="3225"/>
    <lineage>
        <taxon>Eukaryota</taxon>
        <taxon>Viridiplantae</taxon>
        <taxon>Streptophyta</taxon>
        <taxon>Embryophyta</taxon>
        <taxon>Bryophyta</taxon>
        <taxon>Bryophytina</taxon>
        <taxon>Bryopsida</taxon>
        <taxon>Dicranidae</taxon>
        <taxon>Pseudoditrichales</taxon>
        <taxon>Ditrichaceae</taxon>
        <taxon>Ceratodon</taxon>
    </lineage>
</organism>
<feature type="region of interest" description="Disordered" evidence="1">
    <location>
        <begin position="63"/>
        <end position="89"/>
    </location>
</feature>
<evidence type="ECO:0000313" key="2">
    <source>
        <dbReference type="EMBL" id="KAG0553761.1"/>
    </source>
</evidence>
<name>A0A8T0G4D9_CERPU</name>
<feature type="compositionally biased region" description="Low complexity" evidence="1">
    <location>
        <begin position="76"/>
        <end position="89"/>
    </location>
</feature>
<evidence type="ECO:0000313" key="3">
    <source>
        <dbReference type="Proteomes" id="UP000822688"/>
    </source>
</evidence>
<proteinExistence type="predicted"/>
<feature type="region of interest" description="Disordered" evidence="1">
    <location>
        <begin position="169"/>
        <end position="188"/>
    </location>
</feature>
<feature type="compositionally biased region" description="Low complexity" evidence="1">
    <location>
        <begin position="105"/>
        <end position="120"/>
    </location>
</feature>
<gene>
    <name evidence="2" type="ORF">KC19_12G036800</name>
</gene>
<protein>
    <submittedName>
        <fullName evidence="2">Uncharacterized protein</fullName>
    </submittedName>
</protein>
<comment type="caution">
    <text evidence="2">The sequence shown here is derived from an EMBL/GenBank/DDBJ whole genome shotgun (WGS) entry which is preliminary data.</text>
</comment>
<accession>A0A8T0G4D9</accession>